<gene>
    <name evidence="4" type="ORF">AX774_g6396</name>
</gene>
<sequence>MTEDDIAWMLEQMNGGDENEEGIDVADDHVEASKMGQEEKCDLFKEMLREKNVNPFGSYDTEELKFIDDDRYKLIESDQERRGLFDLVCKELIKEKKDKSTMREVKAKGAKIDTEMDIYEQLMRSESGDPPMSWPKFCQKFRTDARFLSVKSSLKRQSRYEGYLRKLNKVKKRQQKEKELSKEVKGGEDEDDGETKDSEEKEYESFIEMLKDLNEDYKLTKMRETFDTCWDLVCRKCGYDIRFLSVKSEAKRKNTELLALERLKNKRRLDQQRAMGDASSERKKLMRSTAEKTLTSLLNDYVFHAEATDTEIIDFLTKKRGYPQDVYPLADSYECTLDKSDVVRLVQRHKDNIWNKRGARLSAFLRENSHKFHLKDDWQPNVSDLIFDSTQQGPSYGKSIISSILGNTLPEPVLTRLYELYNNKPQASTTDPDIDKFASEILYWFEKSFIQYKKAEVEHLLKELSTAVVSNNFVQHIVSQEVLSNPTIQTEPQNHTQVIDSLYTRIVDTLKSDSRYMALDFIEAERSSTLKSLIVSSIKSNKNSLF</sequence>
<dbReference type="GO" id="GO:0070063">
    <property type="term" value="F:RNA polymerase binding"/>
    <property type="evidence" value="ECO:0007669"/>
    <property type="project" value="InterPro"/>
</dbReference>
<dbReference type="Gene3D" id="1.10.10.440">
    <property type="entry name" value="FF domain"/>
    <property type="match status" value="2"/>
</dbReference>
<evidence type="ECO:0000259" key="3">
    <source>
        <dbReference type="SMART" id="SM00441"/>
    </source>
</evidence>
<dbReference type="SUPFAM" id="SSF81698">
    <property type="entry name" value="FF domain"/>
    <property type="match status" value="2"/>
</dbReference>
<dbReference type="InterPro" id="IPR036517">
    <property type="entry name" value="FF_domain_sf"/>
</dbReference>
<reference evidence="5" key="1">
    <citation type="submission" date="2017-01" db="EMBL/GenBank/DDBJ databases">
        <authorList>
            <person name="Wang Y."/>
            <person name="White M."/>
            <person name="Kvist S."/>
            <person name="Moncalvo J.-M."/>
        </authorList>
    </citation>
    <scope>NUCLEOTIDE SEQUENCE [LARGE SCALE GENOMIC DNA]</scope>
    <source>
        <strain evidence="5">COL-18-3</strain>
    </source>
</reference>
<dbReference type="OrthoDB" id="410044at2759"/>
<feature type="domain" description="FF" evidence="3">
    <location>
        <begin position="37"/>
        <end position="91"/>
    </location>
</feature>
<dbReference type="PANTHER" id="PTHR15377:SF3">
    <property type="entry name" value="WW DOMAIN-CONTAINING PROTEIN"/>
    <property type="match status" value="1"/>
</dbReference>
<dbReference type="SMART" id="SM00441">
    <property type="entry name" value="FF"/>
    <property type="match status" value="2"/>
</dbReference>
<keyword evidence="5" id="KW-1185">Reference proteome</keyword>
<evidence type="ECO:0000256" key="1">
    <source>
        <dbReference type="ARBA" id="ARBA00022737"/>
    </source>
</evidence>
<evidence type="ECO:0000313" key="4">
    <source>
        <dbReference type="EMBL" id="OMH80173.1"/>
    </source>
</evidence>
<dbReference type="AlphaFoldDB" id="A0A1R1PGY4"/>
<dbReference type="InterPro" id="IPR045148">
    <property type="entry name" value="TCRG1-like"/>
</dbReference>
<dbReference type="InterPro" id="IPR002713">
    <property type="entry name" value="FF_domain"/>
</dbReference>
<keyword evidence="1" id="KW-0677">Repeat</keyword>
<comment type="caution">
    <text evidence="4">The sequence shown here is derived from an EMBL/GenBank/DDBJ whole genome shotgun (WGS) entry which is preliminary data.</text>
</comment>
<dbReference type="Pfam" id="PF01846">
    <property type="entry name" value="FF"/>
    <property type="match status" value="1"/>
</dbReference>
<dbReference type="Proteomes" id="UP000188320">
    <property type="component" value="Unassembled WGS sequence"/>
</dbReference>
<feature type="domain" description="FF" evidence="3">
    <location>
        <begin position="112"/>
        <end position="166"/>
    </location>
</feature>
<protein>
    <submittedName>
        <fullName evidence="4">Pre-mRNA-splicing factor dre4</fullName>
    </submittedName>
</protein>
<evidence type="ECO:0000313" key="5">
    <source>
        <dbReference type="Proteomes" id="UP000188320"/>
    </source>
</evidence>
<feature type="compositionally biased region" description="Basic and acidic residues" evidence="2">
    <location>
        <begin position="176"/>
        <end position="187"/>
    </location>
</feature>
<proteinExistence type="predicted"/>
<name>A0A1R1PGY4_ZANCU</name>
<accession>A0A1R1PGY4</accession>
<feature type="region of interest" description="Disordered" evidence="2">
    <location>
        <begin position="174"/>
        <end position="199"/>
    </location>
</feature>
<dbReference type="GO" id="GO:0005634">
    <property type="term" value="C:nucleus"/>
    <property type="evidence" value="ECO:0007669"/>
    <property type="project" value="TreeGrafter"/>
</dbReference>
<dbReference type="EMBL" id="LSSK01001279">
    <property type="protein sequence ID" value="OMH80173.1"/>
    <property type="molecule type" value="Genomic_DNA"/>
</dbReference>
<organism evidence="4 5">
    <name type="scientific">Zancudomyces culisetae</name>
    <name type="common">Gut fungus</name>
    <name type="synonym">Smittium culisetae</name>
    <dbReference type="NCBI Taxonomy" id="1213189"/>
    <lineage>
        <taxon>Eukaryota</taxon>
        <taxon>Fungi</taxon>
        <taxon>Fungi incertae sedis</taxon>
        <taxon>Zoopagomycota</taxon>
        <taxon>Kickxellomycotina</taxon>
        <taxon>Harpellomycetes</taxon>
        <taxon>Harpellales</taxon>
        <taxon>Legeriomycetaceae</taxon>
        <taxon>Zancudomyces</taxon>
    </lineage>
</organism>
<evidence type="ECO:0000256" key="2">
    <source>
        <dbReference type="SAM" id="MobiDB-lite"/>
    </source>
</evidence>
<dbReference type="GO" id="GO:0003712">
    <property type="term" value="F:transcription coregulator activity"/>
    <property type="evidence" value="ECO:0007669"/>
    <property type="project" value="TreeGrafter"/>
</dbReference>
<dbReference type="PANTHER" id="PTHR15377">
    <property type="entry name" value="TRANSCRIPTION ELONGATION REGULATOR 1"/>
    <property type="match status" value="1"/>
</dbReference>